<protein>
    <recommendedName>
        <fullName evidence="3">Ribosomal RNA methyltransferase FtsJ domain-containing protein</fullName>
    </recommendedName>
</protein>
<dbReference type="GeneID" id="81594588"/>
<evidence type="ECO:0000313" key="2">
    <source>
        <dbReference type="Proteomes" id="UP001213681"/>
    </source>
</evidence>
<dbReference type="EMBL" id="JAPVEA010000001">
    <property type="protein sequence ID" value="KAJ5465265.1"/>
    <property type="molecule type" value="Genomic_DNA"/>
</dbReference>
<sequence>MAPGGFSATAKKYLPGAVVDAVTLPSGDGGFEVIDKEVCQNIEYADIMMYARKMAFEEDISSKHPDHSKFQKGRPFLGNLYDIVICGGVVGKSHQGEPYREKPKGFDLVATPESWDTVCILNAFNQFSDVQLYKHPRIHAIKPSFYLIAKNVNLEHPVARTSISYWKDLWKYLTFKEFTNIAEPISTQYGRDDDFVGKIKDNFGPRFLEMIRPVWRMQDEALRKASFTQHAQQRDGLGRRVGVQ</sequence>
<name>A0AAD6G8B3_9EURO</name>
<organism evidence="1 2">
    <name type="scientific">Penicillium daleae</name>
    <dbReference type="NCBI Taxonomy" id="63821"/>
    <lineage>
        <taxon>Eukaryota</taxon>
        <taxon>Fungi</taxon>
        <taxon>Dikarya</taxon>
        <taxon>Ascomycota</taxon>
        <taxon>Pezizomycotina</taxon>
        <taxon>Eurotiomycetes</taxon>
        <taxon>Eurotiomycetidae</taxon>
        <taxon>Eurotiales</taxon>
        <taxon>Aspergillaceae</taxon>
        <taxon>Penicillium</taxon>
    </lineage>
</organism>
<evidence type="ECO:0000313" key="1">
    <source>
        <dbReference type="EMBL" id="KAJ5465265.1"/>
    </source>
</evidence>
<comment type="caution">
    <text evidence="1">The sequence shown here is derived from an EMBL/GenBank/DDBJ whole genome shotgun (WGS) entry which is preliminary data.</text>
</comment>
<dbReference type="RefSeq" id="XP_056772112.1">
    <property type="nucleotide sequence ID" value="XM_056904345.1"/>
</dbReference>
<proteinExistence type="predicted"/>
<dbReference type="AlphaFoldDB" id="A0AAD6G8B3"/>
<keyword evidence="2" id="KW-1185">Reference proteome</keyword>
<accession>A0AAD6G8B3</accession>
<gene>
    <name evidence="1" type="ORF">N7458_000951</name>
</gene>
<reference evidence="1" key="1">
    <citation type="submission" date="2022-12" db="EMBL/GenBank/DDBJ databases">
        <authorList>
            <person name="Petersen C."/>
        </authorList>
    </citation>
    <scope>NUCLEOTIDE SEQUENCE</scope>
    <source>
        <strain evidence="1">IBT 16125</strain>
    </source>
</reference>
<dbReference type="Proteomes" id="UP001213681">
    <property type="component" value="Unassembled WGS sequence"/>
</dbReference>
<reference evidence="1" key="2">
    <citation type="journal article" date="2023" name="IMA Fungus">
        <title>Comparative genomic study of the Penicillium genus elucidates a diverse pangenome and 15 lateral gene transfer events.</title>
        <authorList>
            <person name="Petersen C."/>
            <person name="Sorensen T."/>
            <person name="Nielsen M.R."/>
            <person name="Sondergaard T.E."/>
            <person name="Sorensen J.L."/>
            <person name="Fitzpatrick D.A."/>
            <person name="Frisvad J.C."/>
            <person name="Nielsen K.L."/>
        </authorList>
    </citation>
    <scope>NUCLEOTIDE SEQUENCE</scope>
    <source>
        <strain evidence="1">IBT 16125</strain>
    </source>
</reference>
<evidence type="ECO:0008006" key="3">
    <source>
        <dbReference type="Google" id="ProtNLM"/>
    </source>
</evidence>